<evidence type="ECO:0000256" key="3">
    <source>
        <dbReference type="ARBA" id="ARBA00010895"/>
    </source>
</evidence>
<reference evidence="7" key="1">
    <citation type="journal article" date="2020" name="Stud. Mycol.">
        <title>101 Dothideomycetes genomes: a test case for predicting lifestyles and emergence of pathogens.</title>
        <authorList>
            <person name="Haridas S."/>
            <person name="Albert R."/>
            <person name="Binder M."/>
            <person name="Bloem J."/>
            <person name="Labutti K."/>
            <person name="Salamov A."/>
            <person name="Andreopoulos B."/>
            <person name="Baker S."/>
            <person name="Barry K."/>
            <person name="Bills G."/>
            <person name="Bluhm B."/>
            <person name="Cannon C."/>
            <person name="Castanera R."/>
            <person name="Culley D."/>
            <person name="Daum C."/>
            <person name="Ezra D."/>
            <person name="Gonzalez J."/>
            <person name="Henrissat B."/>
            <person name="Kuo A."/>
            <person name="Liang C."/>
            <person name="Lipzen A."/>
            <person name="Lutzoni F."/>
            <person name="Magnuson J."/>
            <person name="Mondo S."/>
            <person name="Nolan M."/>
            <person name="Ohm R."/>
            <person name="Pangilinan J."/>
            <person name="Park H.-J."/>
            <person name="Ramirez L."/>
            <person name="Alfaro M."/>
            <person name="Sun H."/>
            <person name="Tritt A."/>
            <person name="Yoshinaga Y."/>
            <person name="Zwiers L.-H."/>
            <person name="Turgeon B."/>
            <person name="Goodwin S."/>
            <person name="Spatafora J."/>
            <person name="Crous P."/>
            <person name="Grigoriev I."/>
        </authorList>
    </citation>
    <scope>NUCLEOTIDE SEQUENCE</scope>
    <source>
        <strain evidence="7">CBS 279.74</strain>
    </source>
</reference>
<evidence type="ECO:0000256" key="6">
    <source>
        <dbReference type="SAM" id="MobiDB-lite"/>
    </source>
</evidence>
<feature type="compositionally biased region" description="Low complexity" evidence="6">
    <location>
        <begin position="116"/>
        <end position="128"/>
    </location>
</feature>
<dbReference type="GO" id="GO:0005634">
    <property type="term" value="C:nucleus"/>
    <property type="evidence" value="ECO:0007669"/>
    <property type="project" value="TreeGrafter"/>
</dbReference>
<evidence type="ECO:0000313" key="8">
    <source>
        <dbReference type="Proteomes" id="UP000799428"/>
    </source>
</evidence>
<feature type="region of interest" description="Disordered" evidence="6">
    <location>
        <begin position="41"/>
        <end position="159"/>
    </location>
</feature>
<dbReference type="GO" id="GO:0005739">
    <property type="term" value="C:mitochondrion"/>
    <property type="evidence" value="ECO:0007669"/>
    <property type="project" value="UniProtKB-SubCell"/>
</dbReference>
<evidence type="ECO:0000256" key="1">
    <source>
        <dbReference type="ARBA" id="ARBA00003548"/>
    </source>
</evidence>
<feature type="region of interest" description="Disordered" evidence="6">
    <location>
        <begin position="279"/>
        <end position="310"/>
    </location>
</feature>
<evidence type="ECO:0000256" key="5">
    <source>
        <dbReference type="ARBA" id="ARBA00022946"/>
    </source>
</evidence>
<organism evidence="7 8">
    <name type="scientific">Pleomassaria siparia CBS 279.74</name>
    <dbReference type="NCBI Taxonomy" id="1314801"/>
    <lineage>
        <taxon>Eukaryota</taxon>
        <taxon>Fungi</taxon>
        <taxon>Dikarya</taxon>
        <taxon>Ascomycota</taxon>
        <taxon>Pezizomycotina</taxon>
        <taxon>Dothideomycetes</taxon>
        <taxon>Pleosporomycetidae</taxon>
        <taxon>Pleosporales</taxon>
        <taxon>Pleomassariaceae</taxon>
        <taxon>Pleomassaria</taxon>
    </lineage>
</organism>
<dbReference type="PANTHER" id="PTHR13475">
    <property type="entry name" value="NEUGRIN"/>
    <property type="match status" value="1"/>
</dbReference>
<name>A0A6G1K670_9PLEO</name>
<evidence type="ECO:0000256" key="2">
    <source>
        <dbReference type="ARBA" id="ARBA00004173"/>
    </source>
</evidence>
<feature type="compositionally biased region" description="Polar residues" evidence="6">
    <location>
        <begin position="66"/>
        <end position="83"/>
    </location>
</feature>
<evidence type="ECO:0000256" key="4">
    <source>
        <dbReference type="ARBA" id="ARBA00013566"/>
    </source>
</evidence>
<dbReference type="Proteomes" id="UP000799428">
    <property type="component" value="Unassembled WGS sequence"/>
</dbReference>
<dbReference type="PANTHER" id="PTHR13475:SF3">
    <property type="entry name" value="NEUGRIN"/>
    <property type="match status" value="1"/>
</dbReference>
<comment type="similarity">
    <text evidence="3">Belongs to the RRG9 family.</text>
</comment>
<feature type="compositionally biased region" description="Basic and acidic residues" evidence="6">
    <location>
        <begin position="104"/>
        <end position="115"/>
    </location>
</feature>
<keyword evidence="8" id="KW-1185">Reference proteome</keyword>
<evidence type="ECO:0000313" key="7">
    <source>
        <dbReference type="EMBL" id="KAF2708389.1"/>
    </source>
</evidence>
<gene>
    <name evidence="7" type="ORF">K504DRAFT_468733</name>
</gene>
<comment type="function">
    <text evidence="1">Required for respiratory activity and maintenance and expression of the mitochondrial genome.</text>
</comment>
<proteinExistence type="inferred from homology"/>
<dbReference type="OrthoDB" id="5578174at2759"/>
<accession>A0A6G1K670</accession>
<dbReference type="EMBL" id="MU005772">
    <property type="protein sequence ID" value="KAF2708389.1"/>
    <property type="molecule type" value="Genomic_DNA"/>
</dbReference>
<dbReference type="AlphaFoldDB" id="A0A6G1K670"/>
<comment type="subcellular location">
    <subcellularLocation>
        <location evidence="2">Mitochondrion</location>
    </subcellularLocation>
</comment>
<dbReference type="InterPro" id="IPR010487">
    <property type="entry name" value="NGRN/Rrg9"/>
</dbReference>
<keyword evidence="5" id="KW-0809">Transit peptide</keyword>
<sequence length="347" mass="39673">MHCPACPRQTLSLFIRSFTNTECGNLSRSTVLQSSQAPRSFSSAAHRFPTLQEITQPWSVGRRDSSSTGDQFPSSRSGDQLPSSRERGNRLPWSRDGNRSSPPRGDRLSSSRGGDRFSSSRGDRFPSSNDGGYPSRGSRFPSARSFAPREPAQERTTWMKNTMALDTNTDEPKQREHWQIQKAALKEKLNGEAWNPRKKLSPDTQEGIRHLHQTYPDKFTTAILAQHFQVSPEAIRRILKSKWRPSDEEQDARKERWDKRGERIWSNMVELGLKPPKRWREMGVGSSRDGSAPRWKTRGSPRNTVHMNDSHSEDIMEPEDIIPVVYGKGWEQRPAKLQEIPLSERIL</sequence>
<dbReference type="Pfam" id="PF06413">
    <property type="entry name" value="Neugrin"/>
    <property type="match status" value="1"/>
</dbReference>
<protein>
    <recommendedName>
        <fullName evidence="4">Required for respiratory growth protein 9, mitochondrial</fullName>
    </recommendedName>
</protein>